<proteinExistence type="predicted"/>
<accession>A0A7D5UUG9</accession>
<evidence type="ECO:0000313" key="1">
    <source>
        <dbReference type="EMBL" id="QLI67150.1"/>
    </source>
</evidence>
<dbReference type="KEGG" id="mbrn:90967673"/>
<gene>
    <name evidence="1" type="ORF">G6M90_00g041860</name>
</gene>
<dbReference type="Proteomes" id="UP000510686">
    <property type="component" value="Chromosome 2"/>
</dbReference>
<evidence type="ECO:0000313" key="2">
    <source>
        <dbReference type="Proteomes" id="UP000510686"/>
    </source>
</evidence>
<protein>
    <submittedName>
        <fullName evidence="1">Uncharacterized protein</fullName>
    </submittedName>
</protein>
<organism evidence="1 2">
    <name type="scientific">Metarhizium brunneum</name>
    <dbReference type="NCBI Taxonomy" id="500148"/>
    <lineage>
        <taxon>Eukaryota</taxon>
        <taxon>Fungi</taxon>
        <taxon>Dikarya</taxon>
        <taxon>Ascomycota</taxon>
        <taxon>Pezizomycotina</taxon>
        <taxon>Sordariomycetes</taxon>
        <taxon>Hypocreomycetidae</taxon>
        <taxon>Hypocreales</taxon>
        <taxon>Clavicipitaceae</taxon>
        <taxon>Metarhizium</taxon>
    </lineage>
</organism>
<reference evidence="1 2" key="1">
    <citation type="submission" date="2020-07" db="EMBL/GenBank/DDBJ databases">
        <title>Telomere length de novo assembly of all 7 chromosomes of the fungus, Metarhizium brunneum, using a novel assembly pipeline.</title>
        <authorList>
            <person name="Saud z."/>
            <person name="Kortsinoglou A."/>
            <person name="Kouvelis V.N."/>
            <person name="Butt T.M."/>
        </authorList>
    </citation>
    <scope>NUCLEOTIDE SEQUENCE [LARGE SCALE GENOMIC DNA]</scope>
    <source>
        <strain evidence="1 2">4556</strain>
    </source>
</reference>
<dbReference type="AlphaFoldDB" id="A0A7D5UUG9"/>
<dbReference type="EMBL" id="CP058933">
    <property type="protein sequence ID" value="QLI67150.1"/>
    <property type="molecule type" value="Genomic_DNA"/>
</dbReference>
<name>A0A7D5UUG9_9HYPO</name>
<dbReference type="GeneID" id="90967673"/>
<keyword evidence="2" id="KW-1185">Reference proteome</keyword>
<sequence>MGMIRRGGGGELPEDFVLEPCSSLIFKRSNRNIGIPDDRAIRNSQVLLRAPPAVMATSGLGVSAQGEYAEDLELLRGREESRRGGACIKVVR</sequence>
<dbReference type="RefSeq" id="XP_065986307.1">
    <property type="nucleotide sequence ID" value="XM_066130289.1"/>
</dbReference>